<keyword evidence="3" id="KW-1185">Reference proteome</keyword>
<dbReference type="EMBL" id="JBHLUN010000010">
    <property type="protein sequence ID" value="MFC0409762.1"/>
    <property type="molecule type" value="Genomic_DNA"/>
</dbReference>
<organism evidence="2 3">
    <name type="scientific">Roseomonas elaeocarpi</name>
    <dbReference type="NCBI Taxonomy" id="907779"/>
    <lineage>
        <taxon>Bacteria</taxon>
        <taxon>Pseudomonadati</taxon>
        <taxon>Pseudomonadota</taxon>
        <taxon>Alphaproteobacteria</taxon>
        <taxon>Acetobacterales</taxon>
        <taxon>Roseomonadaceae</taxon>
        <taxon>Roseomonas</taxon>
    </lineage>
</organism>
<sequence>MAEHAFSTSTIRRDASGAQVVALPRRAGASAALNRAALEDIAARAIEALDALDAPHQDREPETVEEGDADEASLQPASLCPNLRPAVVVHTRRREVAR</sequence>
<reference evidence="2 3" key="1">
    <citation type="submission" date="2024-09" db="EMBL/GenBank/DDBJ databases">
        <authorList>
            <person name="Sun Q."/>
            <person name="Mori K."/>
        </authorList>
    </citation>
    <scope>NUCLEOTIDE SEQUENCE [LARGE SCALE GENOMIC DNA]</scope>
    <source>
        <strain evidence="2 3">TBRC 5777</strain>
    </source>
</reference>
<dbReference type="Proteomes" id="UP001589865">
    <property type="component" value="Unassembled WGS sequence"/>
</dbReference>
<protein>
    <submittedName>
        <fullName evidence="2">Uncharacterized protein</fullName>
    </submittedName>
</protein>
<name>A0ABV6JVM8_9PROT</name>
<evidence type="ECO:0000313" key="3">
    <source>
        <dbReference type="Proteomes" id="UP001589865"/>
    </source>
</evidence>
<evidence type="ECO:0000313" key="2">
    <source>
        <dbReference type="EMBL" id="MFC0409762.1"/>
    </source>
</evidence>
<feature type="region of interest" description="Disordered" evidence="1">
    <location>
        <begin position="52"/>
        <end position="77"/>
    </location>
</feature>
<evidence type="ECO:0000256" key="1">
    <source>
        <dbReference type="SAM" id="MobiDB-lite"/>
    </source>
</evidence>
<gene>
    <name evidence="2" type="ORF">ACFFGY_16030</name>
</gene>
<comment type="caution">
    <text evidence="2">The sequence shown here is derived from an EMBL/GenBank/DDBJ whole genome shotgun (WGS) entry which is preliminary data.</text>
</comment>
<feature type="compositionally biased region" description="Basic and acidic residues" evidence="1">
    <location>
        <begin position="53"/>
        <end position="62"/>
    </location>
</feature>
<proteinExistence type="predicted"/>
<accession>A0ABV6JVM8</accession>
<dbReference type="RefSeq" id="WP_377045506.1">
    <property type="nucleotide sequence ID" value="NZ_JBHLUN010000010.1"/>
</dbReference>